<feature type="compositionally biased region" description="Basic residues" evidence="1">
    <location>
        <begin position="224"/>
        <end position="244"/>
    </location>
</feature>
<protein>
    <submittedName>
        <fullName evidence="2">Uncharacterized protein</fullName>
    </submittedName>
</protein>
<feature type="region of interest" description="Disordered" evidence="1">
    <location>
        <begin position="216"/>
        <end position="257"/>
    </location>
</feature>
<proteinExistence type="predicted"/>
<feature type="compositionally biased region" description="Polar residues" evidence="1">
    <location>
        <begin position="37"/>
        <end position="53"/>
    </location>
</feature>
<accession>A0A8J8P0A3</accession>
<name>A0A8J8P0A3_HALGN</name>
<evidence type="ECO:0000256" key="1">
    <source>
        <dbReference type="SAM" id="MobiDB-lite"/>
    </source>
</evidence>
<comment type="caution">
    <text evidence="2">The sequence shown here is derived from an EMBL/GenBank/DDBJ whole genome shotgun (WGS) entry which is preliminary data.</text>
</comment>
<evidence type="ECO:0000313" key="3">
    <source>
        <dbReference type="Proteomes" id="UP000785679"/>
    </source>
</evidence>
<evidence type="ECO:0000313" key="2">
    <source>
        <dbReference type="EMBL" id="TNV83545.1"/>
    </source>
</evidence>
<sequence>MTGEIVRVIIKLMGCCQAKQKQVKRNKSKDDQDDESVQSSPSQRINSQQSSPDKQAPIIKPEIRRLSKELAQKVSLNSHKSSGASSNNEQKQIIEELKDLVADEPAHQPPSQIMSSQHVVRKQLLHHNSLQNSFDDRSSQHNISGKIGGLRLQLQGALDSGAQGSNNNGGPLLNAIPEEAKLEDIRIEMDNMPVEAEEPPPPFSERAPEGQIVEDQQQAPATQRAKKGGKNRKNIFANKKKSQPLKKNPAPLKGQLRAIGPDDEISLLRSDPKAVSQQIAIKEFLEKLDSAQSETVGLDGFEAFQITIGDKILNPLIYAIVKKNMRALRFLVEDYKINMAQFIGIQQQIFNEEPFDHVEQSNIPEQIIISLDPYFTLKVALDNFDPFIFQYVLDMGLAHYDTKNGKLEELFSYMHTLKFPKTGKSEQVTRSAYFEMVINSQLFKKWLTENTSNLHNKITIQRSDGFKNDLEILQWETGKFELKTSQSEIMQNVQEKLQHIFKLREKSTKSQHKREILQMVCDDVLSQARSNQLIIEMLKYGLNEITYKKEDLKEYGGALRDYKIANGQKVPIIKIIVDLGKLKSLRFALQTTVSEIQSVLNCISNEQTNGHPLSSIISLALRNKDLFSIIYEDPLISSKYVTEEIFMLLYQQCLSYLLYDAPCDSETPLDLAPLNIFLGSSTSQTLFKGFCSDRKSTLIEQMLLIRGHMTNQLTELVKENAMAQNSEAYYAMQIEKIKIIFTNGVYMNLTAQPYSLTFFQVFQQVVQQFKQIENKEDEEVQFLEVLNRARDQLSDDDYELFIHEKPRLTLQLLVNFIKYGDSVTESFDQAVMPFVMKLKVMCDPELLNVYID</sequence>
<keyword evidence="3" id="KW-1185">Reference proteome</keyword>
<feature type="region of interest" description="Disordered" evidence="1">
    <location>
        <begin position="18"/>
        <end position="63"/>
    </location>
</feature>
<dbReference type="Proteomes" id="UP000785679">
    <property type="component" value="Unassembled WGS sequence"/>
</dbReference>
<organism evidence="2 3">
    <name type="scientific">Halteria grandinella</name>
    <dbReference type="NCBI Taxonomy" id="5974"/>
    <lineage>
        <taxon>Eukaryota</taxon>
        <taxon>Sar</taxon>
        <taxon>Alveolata</taxon>
        <taxon>Ciliophora</taxon>
        <taxon>Intramacronucleata</taxon>
        <taxon>Spirotrichea</taxon>
        <taxon>Stichotrichia</taxon>
        <taxon>Sporadotrichida</taxon>
        <taxon>Halteriidae</taxon>
        <taxon>Halteria</taxon>
    </lineage>
</organism>
<reference evidence="2" key="1">
    <citation type="submission" date="2019-06" db="EMBL/GenBank/DDBJ databases">
        <authorList>
            <person name="Zheng W."/>
        </authorList>
    </citation>
    <scope>NUCLEOTIDE SEQUENCE</scope>
    <source>
        <strain evidence="2">QDHG01</strain>
    </source>
</reference>
<gene>
    <name evidence="2" type="ORF">FGO68_gene16721</name>
</gene>
<dbReference type="EMBL" id="RRYP01003723">
    <property type="protein sequence ID" value="TNV83545.1"/>
    <property type="molecule type" value="Genomic_DNA"/>
</dbReference>
<dbReference type="AlphaFoldDB" id="A0A8J8P0A3"/>